<feature type="transmembrane region" description="Helical" evidence="1">
    <location>
        <begin position="76"/>
        <end position="93"/>
    </location>
</feature>
<feature type="transmembrane region" description="Helical" evidence="1">
    <location>
        <begin position="12"/>
        <end position="32"/>
    </location>
</feature>
<dbReference type="Proteomes" id="UP000279029">
    <property type="component" value="Chromosome"/>
</dbReference>
<accession>A0A3P7RV70</accession>
<organism evidence="2 3">
    <name type="scientific">Petrocella atlantisensis</name>
    <dbReference type="NCBI Taxonomy" id="2173034"/>
    <lineage>
        <taxon>Bacteria</taxon>
        <taxon>Bacillati</taxon>
        <taxon>Bacillota</taxon>
        <taxon>Clostridia</taxon>
        <taxon>Lachnospirales</taxon>
        <taxon>Vallitaleaceae</taxon>
        <taxon>Petrocella</taxon>
    </lineage>
</organism>
<reference evidence="2 3" key="1">
    <citation type="submission" date="2018-09" db="EMBL/GenBank/DDBJ databases">
        <authorList>
            <person name="Postec A."/>
        </authorList>
    </citation>
    <scope>NUCLEOTIDE SEQUENCE [LARGE SCALE GENOMIC DNA]</scope>
    <source>
        <strain evidence="2">70B-A</strain>
    </source>
</reference>
<evidence type="ECO:0000313" key="3">
    <source>
        <dbReference type="Proteomes" id="UP000279029"/>
    </source>
</evidence>
<keyword evidence="1" id="KW-0472">Membrane</keyword>
<proteinExistence type="predicted"/>
<sequence length="94" mass="10386">MELLKAVSEYGAVGGVIALLSLAIKLNLAELIFNTEFDKLFWSKSKRSISRLVTMLISFAGVLFIVLILSIVSVALLSWMIMLFSIVYGLFILA</sequence>
<evidence type="ECO:0000256" key="1">
    <source>
        <dbReference type="SAM" id="Phobius"/>
    </source>
</evidence>
<dbReference type="AlphaFoldDB" id="A0A3P7RV70"/>
<dbReference type="RefSeq" id="WP_125136151.1">
    <property type="nucleotide sequence ID" value="NZ_LR130778.1"/>
</dbReference>
<keyword evidence="1" id="KW-0812">Transmembrane</keyword>
<dbReference type="KEGG" id="cbar:PATL70BA_0815"/>
<keyword evidence="1" id="KW-1133">Transmembrane helix</keyword>
<protein>
    <submittedName>
        <fullName evidence="2">Uncharacterized protein</fullName>
    </submittedName>
</protein>
<dbReference type="EMBL" id="LR130778">
    <property type="protein sequence ID" value="VDN46686.1"/>
    <property type="molecule type" value="Genomic_DNA"/>
</dbReference>
<name>A0A3P7RV70_9FIRM</name>
<gene>
    <name evidence="2" type="ORF">PATL70BA_0815</name>
</gene>
<feature type="transmembrane region" description="Helical" evidence="1">
    <location>
        <begin position="52"/>
        <end position="70"/>
    </location>
</feature>
<evidence type="ECO:0000313" key="2">
    <source>
        <dbReference type="EMBL" id="VDN46686.1"/>
    </source>
</evidence>
<keyword evidence="3" id="KW-1185">Reference proteome</keyword>